<evidence type="ECO:0000313" key="2">
    <source>
        <dbReference type="EMBL" id="SBW19443.1"/>
    </source>
</evidence>
<dbReference type="Proteomes" id="UP000199013">
    <property type="component" value="Unassembled WGS sequence"/>
</dbReference>
<dbReference type="InterPro" id="IPR018766">
    <property type="entry name" value="Zinicin_2"/>
</dbReference>
<dbReference type="PANTHER" id="PTHR39420:SF2">
    <property type="entry name" value="HYDROLASE"/>
    <property type="match status" value="1"/>
</dbReference>
<keyword evidence="3" id="KW-1185">Reference proteome</keyword>
<evidence type="ECO:0008006" key="4">
    <source>
        <dbReference type="Google" id="ProtNLM"/>
    </source>
</evidence>
<feature type="region of interest" description="Disordered" evidence="1">
    <location>
        <begin position="1"/>
        <end position="23"/>
    </location>
</feature>
<protein>
    <recommendedName>
        <fullName evidence="4">Hydrolase</fullName>
    </recommendedName>
</protein>
<dbReference type="InterPro" id="IPR042271">
    <property type="entry name" value="Zinicin_2_N"/>
</dbReference>
<dbReference type="AlphaFoldDB" id="A0A1C3NVG9"/>
<evidence type="ECO:0000256" key="1">
    <source>
        <dbReference type="SAM" id="MobiDB-lite"/>
    </source>
</evidence>
<accession>A0A1C3NVG9</accession>
<dbReference type="PANTHER" id="PTHR39420">
    <property type="match status" value="1"/>
</dbReference>
<dbReference type="SUPFAM" id="SSF55486">
    <property type="entry name" value="Metalloproteases ('zincins'), catalytic domain"/>
    <property type="match status" value="1"/>
</dbReference>
<feature type="compositionally biased region" description="Polar residues" evidence="1">
    <location>
        <begin position="415"/>
        <end position="432"/>
    </location>
</feature>
<dbReference type="NCBIfam" id="TIGR03624">
    <property type="entry name" value="putative hydrolase"/>
    <property type="match status" value="1"/>
</dbReference>
<proteinExistence type="predicted"/>
<name>A0A1C3NVG9_9ACTN</name>
<sequence length="470" mass="49436">MSGGFPFGFTPSGSSSGGAGGGSGMPFGTGAPFFAELERLLSWHDGPVNWELARQVAVRTLGDADRAVSEADVEAVRQAIRLADVWLDPVTPLPAGATTAQGWTRGRWIEVTLPVWRTLCDPVAARVADAMRGGISSGLAQMGDVDSGLPPELAAQIPPGIDLSQLASAGGPIIQMINRIGGMLFGAQVGEAIGLLASEVVSSTDVGLPLSPARTAALIPANVEAFGSGLEVDPAEVRIYLALREAASQRLYAHVPWLRAHVLGAVEEYARGITVDPNAVSRAMTMLDPSRLMDPASFSEALGSDVFDEATTPEQAAALTRLEMILALVEGWVETVTDAAAVKNLPAAPRLREMVRRRRAEGGPAEQTFATLVGLNLRPRKLREAATLWDAVGEARGIDGRDALWAHPDLLPNTDDLTNPQRFAAGDTTSTVGDPISELERLRDTPAQDEPPGPEGTHGTDPPDGPRGGR</sequence>
<evidence type="ECO:0000313" key="3">
    <source>
        <dbReference type="Proteomes" id="UP000199013"/>
    </source>
</evidence>
<reference evidence="3" key="1">
    <citation type="submission" date="2016-02" db="EMBL/GenBank/DDBJ databases">
        <authorList>
            <person name="Wibberg D."/>
        </authorList>
    </citation>
    <scope>NUCLEOTIDE SEQUENCE [LARGE SCALE GENOMIC DNA]</scope>
</reference>
<gene>
    <name evidence="2" type="ORF">FDG2_1391</name>
</gene>
<feature type="region of interest" description="Disordered" evidence="1">
    <location>
        <begin position="412"/>
        <end position="470"/>
    </location>
</feature>
<dbReference type="EMBL" id="FLUV01000584">
    <property type="protein sequence ID" value="SBW19443.1"/>
    <property type="molecule type" value="Genomic_DNA"/>
</dbReference>
<organism evidence="2 3">
    <name type="scientific">Candidatus Protofrankia californiensis</name>
    <dbReference type="NCBI Taxonomy" id="1839754"/>
    <lineage>
        <taxon>Bacteria</taxon>
        <taxon>Bacillati</taxon>
        <taxon>Actinomycetota</taxon>
        <taxon>Actinomycetes</taxon>
        <taxon>Frankiales</taxon>
        <taxon>Frankiaceae</taxon>
        <taxon>Protofrankia</taxon>
    </lineage>
</organism>
<dbReference type="Gene3D" id="1.20.150.30">
    <property type="entry name" value="Zincin-like metallopeptidase, N-terminal domain"/>
    <property type="match status" value="1"/>
</dbReference>
<dbReference type="Pfam" id="PF10103">
    <property type="entry name" value="Zincin_2"/>
    <property type="match status" value="1"/>
</dbReference>